<reference evidence="1 2" key="1">
    <citation type="submission" date="2024-05" db="EMBL/GenBank/DDBJ databases">
        <authorList>
            <person name="Duchaud E."/>
        </authorList>
    </citation>
    <scope>NUCLEOTIDE SEQUENCE [LARGE SCALE GENOMIC DNA]</scope>
    <source>
        <strain evidence="1">Ena-SAMPLE-TAB-13-05-2024-13:56:06:370-140308</strain>
    </source>
</reference>
<comment type="caution">
    <text evidence="1">The sequence shown here is derived from an EMBL/GenBank/DDBJ whole genome shotgun (WGS) entry which is preliminary data.</text>
</comment>
<name>A0ABM9P825_9FLAO</name>
<proteinExistence type="predicted"/>
<gene>
    <name evidence="1" type="ORF">T190423A01A_10101</name>
</gene>
<keyword evidence="2" id="KW-1185">Reference proteome</keyword>
<protein>
    <submittedName>
        <fullName evidence="1">Uncharacterized protein</fullName>
    </submittedName>
</protein>
<accession>A0ABM9P825</accession>
<dbReference type="Proteomes" id="UP001497527">
    <property type="component" value="Unassembled WGS sequence"/>
</dbReference>
<evidence type="ECO:0000313" key="2">
    <source>
        <dbReference type="Proteomes" id="UP001497527"/>
    </source>
</evidence>
<sequence length="136" mass="15927">MAVDIILTVNGKEPEYNEETSIRFDDEDSNGDYWFLLPFFETLRTKTSEMIDLYDDCVFENGNLDKLKTELIIKINELRAESKNKWDVHTGTQVHPLKKEIYKPVVKKDLIEKMEKWLMITDLAIEKNEKLVGIGD</sequence>
<dbReference type="EMBL" id="CAXJIO010000010">
    <property type="protein sequence ID" value="CAL2101538.1"/>
    <property type="molecule type" value="Genomic_DNA"/>
</dbReference>
<evidence type="ECO:0000313" key="1">
    <source>
        <dbReference type="EMBL" id="CAL2101538.1"/>
    </source>
</evidence>
<organism evidence="1 2">
    <name type="scientific">Tenacibaculum polynesiense</name>
    <dbReference type="NCBI Taxonomy" id="3137857"/>
    <lineage>
        <taxon>Bacteria</taxon>
        <taxon>Pseudomonadati</taxon>
        <taxon>Bacteroidota</taxon>
        <taxon>Flavobacteriia</taxon>
        <taxon>Flavobacteriales</taxon>
        <taxon>Flavobacteriaceae</taxon>
        <taxon>Tenacibaculum</taxon>
    </lineage>
</organism>
<dbReference type="RefSeq" id="WP_348715298.1">
    <property type="nucleotide sequence ID" value="NZ_CAXJIO010000010.1"/>
</dbReference>